<evidence type="ECO:0000313" key="6">
    <source>
        <dbReference type="Proteomes" id="UP000549009"/>
    </source>
</evidence>
<dbReference type="Gene3D" id="3.30.559.10">
    <property type="entry name" value="Chloramphenicol acetyltransferase-like domain"/>
    <property type="match status" value="1"/>
</dbReference>
<feature type="domain" description="Condensation" evidence="2">
    <location>
        <begin position="9"/>
        <end position="453"/>
    </location>
</feature>
<dbReference type="SUPFAM" id="SSF52777">
    <property type="entry name" value="CoA-dependent acyltransferases"/>
    <property type="match status" value="2"/>
</dbReference>
<evidence type="ECO:0000259" key="2">
    <source>
        <dbReference type="Pfam" id="PF00668"/>
    </source>
</evidence>
<dbReference type="GO" id="GO:0044550">
    <property type="term" value="P:secondary metabolite biosynthetic process"/>
    <property type="evidence" value="ECO:0007669"/>
    <property type="project" value="TreeGrafter"/>
</dbReference>
<dbReference type="GO" id="GO:0031177">
    <property type="term" value="F:phosphopantetheine binding"/>
    <property type="evidence" value="ECO:0007669"/>
    <property type="project" value="TreeGrafter"/>
</dbReference>
<gene>
    <name evidence="4" type="ORF">CP982_06930</name>
    <name evidence="3" type="ORF">FHS40_000841</name>
</gene>
<dbReference type="GO" id="GO:0003824">
    <property type="term" value="F:catalytic activity"/>
    <property type="evidence" value="ECO:0007669"/>
    <property type="project" value="InterPro"/>
</dbReference>
<dbReference type="EMBL" id="CP023690">
    <property type="protein sequence ID" value="QEV58472.1"/>
    <property type="molecule type" value="Genomic_DNA"/>
</dbReference>
<feature type="region of interest" description="Disordered" evidence="1">
    <location>
        <begin position="188"/>
        <end position="226"/>
    </location>
</feature>
<dbReference type="PANTHER" id="PTHR45527:SF1">
    <property type="entry name" value="FATTY ACID SYNTHASE"/>
    <property type="match status" value="1"/>
</dbReference>
<sequence length="460" mass="50490">MDRTDPLAGTLPLSVGQEGLWLLHTLHPESTTYNLAGGGRITPAPDLAALDRAWRALLTRHPMLRSRYTEVAGRPRRVVDTPEEAAQIAVVEVPDATEEELRRRVNAEVRRPFRLRDEGAVRATLLLRRTDALLVVVTHHIATDAISQWLLWRDLFAAYEAEVAGREPDWRPIAHDYDEFVGRERTLLDSPRGTGQGEFWRAECEGSTPAELPTDRPRPEASSHTGASLVRRLPDALAHAVSKAAAERHVSPFALMVGAFQAMLHRCTGQSDFLIACPASTRRAAAADIIGYFVNPVLIRARFDRETTLGDAVDAAADRVRQATARVSYPFPLVAQGSSGPLFRISVTMVATDRFGHGMDGLVAGETVTLAGHQLGYVEIPHLEGQCDLALEITRDAHGLTVALRYDTDLFEEATAQRLFDQFQRCVTAAVEAPDTRVARVPLTDDTERNLLLALSGGQA</sequence>
<dbReference type="RefSeq" id="WP_150509675.1">
    <property type="nucleotide sequence ID" value="NZ_BMSQ01000052.1"/>
</dbReference>
<dbReference type="EMBL" id="JACHJD010000001">
    <property type="protein sequence ID" value="MBB5101788.1"/>
    <property type="molecule type" value="Genomic_DNA"/>
</dbReference>
<evidence type="ECO:0000256" key="1">
    <source>
        <dbReference type="SAM" id="MobiDB-lite"/>
    </source>
</evidence>
<reference evidence="4 5" key="1">
    <citation type="submission" date="2017-09" db="EMBL/GenBank/DDBJ databases">
        <authorList>
            <person name="Lee N."/>
            <person name="Cho B.-K."/>
        </authorList>
    </citation>
    <scope>NUCLEOTIDE SEQUENCE [LARGE SCALE GENOMIC DNA]</scope>
    <source>
        <strain evidence="4 5">ATCC 27465</strain>
    </source>
</reference>
<dbReference type="Gene3D" id="3.30.559.30">
    <property type="entry name" value="Nonribosomal peptide synthetase, condensation domain"/>
    <property type="match status" value="1"/>
</dbReference>
<keyword evidence="6" id="KW-1185">Reference proteome</keyword>
<evidence type="ECO:0000313" key="4">
    <source>
        <dbReference type="EMBL" id="QEV58472.1"/>
    </source>
</evidence>
<dbReference type="KEGG" id="sspb:CP982_06930"/>
<dbReference type="Proteomes" id="UP000326505">
    <property type="component" value="Chromosome"/>
</dbReference>
<protein>
    <recommendedName>
        <fullName evidence="2">Condensation domain-containing protein</fullName>
    </recommendedName>
</protein>
<dbReference type="InterPro" id="IPR023213">
    <property type="entry name" value="CAT-like_dom_sf"/>
</dbReference>
<reference evidence="3 6" key="2">
    <citation type="submission" date="2020-08" db="EMBL/GenBank/DDBJ databases">
        <title>Genomic Encyclopedia of Type Strains, Phase III (KMG-III): the genomes of soil and plant-associated and newly described type strains.</title>
        <authorList>
            <person name="Whitman W."/>
        </authorList>
    </citation>
    <scope>NUCLEOTIDE SEQUENCE [LARGE SCALE GENOMIC DNA]</scope>
    <source>
        <strain evidence="3 6">CECT 3146</strain>
    </source>
</reference>
<dbReference type="CDD" id="cd19531">
    <property type="entry name" value="LCL_NRPS-like"/>
    <property type="match status" value="1"/>
</dbReference>
<dbReference type="GO" id="GO:0005737">
    <property type="term" value="C:cytoplasm"/>
    <property type="evidence" value="ECO:0007669"/>
    <property type="project" value="TreeGrafter"/>
</dbReference>
<dbReference type="GO" id="GO:0043041">
    <property type="term" value="P:amino acid activation for nonribosomal peptide biosynthetic process"/>
    <property type="evidence" value="ECO:0007669"/>
    <property type="project" value="TreeGrafter"/>
</dbReference>
<dbReference type="OrthoDB" id="3447635at2"/>
<dbReference type="AlphaFoldDB" id="A0A5P2X7T2"/>
<dbReference type="Proteomes" id="UP000549009">
    <property type="component" value="Unassembled WGS sequence"/>
</dbReference>
<name>A0A5P2X7T2_STRST</name>
<organism evidence="4 5">
    <name type="scientific">Streptomyces spectabilis</name>
    <dbReference type="NCBI Taxonomy" id="68270"/>
    <lineage>
        <taxon>Bacteria</taxon>
        <taxon>Bacillati</taxon>
        <taxon>Actinomycetota</taxon>
        <taxon>Actinomycetes</taxon>
        <taxon>Kitasatosporales</taxon>
        <taxon>Streptomycetaceae</taxon>
        <taxon>Streptomyces</taxon>
    </lineage>
</organism>
<evidence type="ECO:0000313" key="3">
    <source>
        <dbReference type="EMBL" id="MBB5101788.1"/>
    </source>
</evidence>
<dbReference type="InterPro" id="IPR001242">
    <property type="entry name" value="Condensation_dom"/>
</dbReference>
<dbReference type="Pfam" id="PF00668">
    <property type="entry name" value="Condensation"/>
    <property type="match status" value="1"/>
</dbReference>
<evidence type="ECO:0000313" key="5">
    <source>
        <dbReference type="Proteomes" id="UP000326505"/>
    </source>
</evidence>
<dbReference type="PANTHER" id="PTHR45527">
    <property type="entry name" value="NONRIBOSOMAL PEPTIDE SYNTHETASE"/>
    <property type="match status" value="1"/>
</dbReference>
<accession>A0A5P2X7T2</accession>
<proteinExistence type="predicted"/>
<dbReference type="GO" id="GO:0008610">
    <property type="term" value="P:lipid biosynthetic process"/>
    <property type="evidence" value="ECO:0007669"/>
    <property type="project" value="UniProtKB-ARBA"/>
</dbReference>